<gene>
    <name evidence="2" type="ORF">BI344_00985</name>
    <name evidence="1" type="ORF">BI347_03695</name>
</gene>
<evidence type="ECO:0000313" key="3">
    <source>
        <dbReference type="Proteomes" id="UP000180088"/>
    </source>
</evidence>
<dbReference type="AlphaFoldDB" id="A0A1S1WZL4"/>
<dbReference type="EMBL" id="MKCS01000001">
    <property type="protein sequence ID" value="OHX12704.1"/>
    <property type="molecule type" value="Genomic_DNA"/>
</dbReference>
<proteinExistence type="predicted"/>
<protein>
    <submittedName>
        <fullName evidence="1">Uncharacterized protein</fullName>
    </submittedName>
</protein>
<evidence type="ECO:0000313" key="2">
    <source>
        <dbReference type="EMBL" id="OHX21149.1"/>
    </source>
</evidence>
<dbReference type="Proteomes" id="UP000180280">
    <property type="component" value="Unassembled WGS sequence"/>
</dbReference>
<dbReference type="Proteomes" id="UP000180088">
    <property type="component" value="Unassembled WGS sequence"/>
</dbReference>
<dbReference type="EMBL" id="MKCT01000001">
    <property type="protein sequence ID" value="OHX21149.1"/>
    <property type="molecule type" value="Genomic_DNA"/>
</dbReference>
<evidence type="ECO:0000313" key="1">
    <source>
        <dbReference type="EMBL" id="OHX12704.1"/>
    </source>
</evidence>
<keyword evidence="4" id="KW-1185">Reference proteome</keyword>
<comment type="caution">
    <text evidence="1">The sequence shown here is derived from an EMBL/GenBank/DDBJ whole genome shotgun (WGS) entry which is preliminary data.</text>
</comment>
<evidence type="ECO:0000313" key="4">
    <source>
        <dbReference type="Proteomes" id="UP000180280"/>
    </source>
</evidence>
<dbReference type="AntiFam" id="ANF00191">
    <property type="entry name" value="Shadow ORF (opposite rplU)"/>
</dbReference>
<accession>A0A1S1WZL4</accession>
<organism evidence="1 3">
    <name type="scientific">Chromobacterium sphagni</name>
    <dbReference type="NCBI Taxonomy" id="1903179"/>
    <lineage>
        <taxon>Bacteria</taxon>
        <taxon>Pseudomonadati</taxon>
        <taxon>Pseudomonadota</taxon>
        <taxon>Betaproteobacteria</taxon>
        <taxon>Neisseriales</taxon>
        <taxon>Chromobacteriaceae</taxon>
        <taxon>Chromobacterium</taxon>
    </lineage>
</organism>
<sequence>MLESELFAVYTGVRNHVNGLALLRALNGEFNVAINLGEQGVILALTNVFTGMEAGAALTHDDGTSRNQFATVNLNAQAFGFGVTTVAGATACFFVCHDCLSLLRNRVDADFGEVLTMTLVFLVVLTTTHLENADLVATTVGNNGSLNSGANNHRRAYNNLFTVSNHQHFFKYDLAVDVCRYLFYFEFFTNDNLVLLAAGFYDRIHSHELLI</sequence>
<reference evidence="3 4" key="1">
    <citation type="submission" date="2016-09" db="EMBL/GenBank/DDBJ databases">
        <title>Chromobacterium muskegensis sp. nov., an insecticidal bacterium isolated from Sphagnum bogs.</title>
        <authorList>
            <person name="Sparks M.E."/>
            <person name="Blackburn M.B."/>
            <person name="Gundersen-Rindal D.E."/>
            <person name="Mitchell A."/>
            <person name="Farrar R."/>
            <person name="Kuhar D."/>
        </authorList>
    </citation>
    <scope>NUCLEOTIDE SEQUENCE [LARGE SCALE GENOMIC DNA]</scope>
    <source>
        <strain evidence="2 4">14B-1</strain>
        <strain evidence="1 3">37-2</strain>
    </source>
</reference>
<name>A0A1S1WZL4_9NEIS</name>
<dbReference type="STRING" id="1903179.BI347_03695"/>